<accession>A0AAX2ZFJ2</accession>
<dbReference type="SMART" id="SM00387">
    <property type="entry name" value="HATPase_c"/>
    <property type="match status" value="1"/>
</dbReference>
<keyword evidence="7 13" id="KW-0418">Kinase</keyword>
<keyword evidence="5" id="KW-0808">Transferase</keyword>
<evidence type="ECO:0000256" key="7">
    <source>
        <dbReference type="ARBA" id="ARBA00022777"/>
    </source>
</evidence>
<evidence type="ECO:0000256" key="2">
    <source>
        <dbReference type="ARBA" id="ARBA00004651"/>
    </source>
</evidence>
<evidence type="ECO:0000256" key="1">
    <source>
        <dbReference type="ARBA" id="ARBA00000085"/>
    </source>
</evidence>
<keyword evidence="6 11" id="KW-0812">Transmembrane</keyword>
<dbReference type="PROSITE" id="PS50109">
    <property type="entry name" value="HIS_KIN"/>
    <property type="match status" value="1"/>
</dbReference>
<keyword evidence="4" id="KW-1003">Cell membrane</keyword>
<dbReference type="EC" id="2.7.13.3" evidence="3"/>
<dbReference type="GO" id="GO:0000155">
    <property type="term" value="F:phosphorelay sensor kinase activity"/>
    <property type="evidence" value="ECO:0007669"/>
    <property type="project" value="TreeGrafter"/>
</dbReference>
<proteinExistence type="predicted"/>
<dbReference type="Pfam" id="PF02518">
    <property type="entry name" value="HATPase_c"/>
    <property type="match status" value="1"/>
</dbReference>
<dbReference type="PANTHER" id="PTHR45453">
    <property type="entry name" value="PHOSPHATE REGULON SENSOR PROTEIN PHOR"/>
    <property type="match status" value="1"/>
</dbReference>
<dbReference type="EMBL" id="CP081135">
    <property type="protein sequence ID" value="UEL47791.1"/>
    <property type="molecule type" value="Genomic_DNA"/>
</dbReference>
<evidence type="ECO:0000256" key="5">
    <source>
        <dbReference type="ARBA" id="ARBA00022679"/>
    </source>
</evidence>
<name>A0AAX2ZFJ2_9FIRM</name>
<evidence type="ECO:0000313" key="13">
    <source>
        <dbReference type="EMBL" id="UEL47791.1"/>
    </source>
</evidence>
<evidence type="ECO:0000256" key="10">
    <source>
        <dbReference type="ARBA" id="ARBA00023136"/>
    </source>
</evidence>
<dbReference type="InterPro" id="IPR003594">
    <property type="entry name" value="HATPase_dom"/>
</dbReference>
<sequence>MKIKDYIKDKSLSIILRLIFLVFVVYILYLSRVENITINFIITLWIVLTFIEFAHDYLRKNDYYTKVEASLRELDKKYLLPVLMEEPSFLEGKILYNVLSTTDKAMNEEVNLYKFNQEEYKEYLDLWVHEIKLPISASKLIIENNKNEHTLSLLEEIEKIEDFIEQALYYSKSNEVELDYIIKETNLKKYISNTIRRNKKLIRENKIIIDLQDFNSNVYCDKKWLEYILNQIIINSIKYIGSEDINEKLKREHGKITIYTKESKNYIELFIKDNGIGIDEKDLKKVFSKGFTGINGRKLKKSTGLGLYISKKLADRMYLGLEIDSKVKEETTVKITFPKGSMTQIN</sequence>
<keyword evidence="9" id="KW-0902">Two-component regulatory system</keyword>
<evidence type="ECO:0000256" key="3">
    <source>
        <dbReference type="ARBA" id="ARBA00012438"/>
    </source>
</evidence>
<feature type="transmembrane region" description="Helical" evidence="11">
    <location>
        <begin position="12"/>
        <end position="30"/>
    </location>
</feature>
<keyword evidence="14" id="KW-1185">Reference proteome</keyword>
<keyword evidence="8 11" id="KW-1133">Transmembrane helix</keyword>
<feature type="domain" description="Histidine kinase" evidence="12">
    <location>
        <begin position="126"/>
        <end position="341"/>
    </location>
</feature>
<evidence type="ECO:0000256" key="4">
    <source>
        <dbReference type="ARBA" id="ARBA00022475"/>
    </source>
</evidence>
<protein>
    <recommendedName>
        <fullName evidence="3">histidine kinase</fullName>
        <ecNumber evidence="3">2.7.13.3</ecNumber>
    </recommendedName>
</protein>
<keyword evidence="10 11" id="KW-0472">Membrane</keyword>
<organism evidence="13 14">
    <name type="scientific">Terrisporobacter hibernicus</name>
    <dbReference type="NCBI Taxonomy" id="2813371"/>
    <lineage>
        <taxon>Bacteria</taxon>
        <taxon>Bacillati</taxon>
        <taxon>Bacillota</taxon>
        <taxon>Clostridia</taxon>
        <taxon>Peptostreptococcales</taxon>
        <taxon>Peptostreptococcaceae</taxon>
        <taxon>Terrisporobacter</taxon>
    </lineage>
</organism>
<feature type="transmembrane region" description="Helical" evidence="11">
    <location>
        <begin position="36"/>
        <end position="54"/>
    </location>
</feature>
<comment type="subcellular location">
    <subcellularLocation>
        <location evidence="2">Cell membrane</location>
        <topology evidence="2">Multi-pass membrane protein</topology>
    </subcellularLocation>
</comment>
<dbReference type="SUPFAM" id="SSF55874">
    <property type="entry name" value="ATPase domain of HSP90 chaperone/DNA topoisomerase II/histidine kinase"/>
    <property type="match status" value="1"/>
</dbReference>
<dbReference type="AlphaFoldDB" id="A0AAX2ZFJ2"/>
<evidence type="ECO:0000256" key="11">
    <source>
        <dbReference type="SAM" id="Phobius"/>
    </source>
</evidence>
<dbReference type="KEGG" id="tem:JW646_19590"/>
<dbReference type="RefSeq" id="WP_228416126.1">
    <property type="nucleotide sequence ID" value="NZ_CP081135.1"/>
</dbReference>
<dbReference type="InterPro" id="IPR005467">
    <property type="entry name" value="His_kinase_dom"/>
</dbReference>
<evidence type="ECO:0000313" key="14">
    <source>
        <dbReference type="Proteomes" id="UP001198983"/>
    </source>
</evidence>
<gene>
    <name evidence="13" type="ORF">JW646_19590</name>
</gene>
<dbReference type="GO" id="GO:0016036">
    <property type="term" value="P:cellular response to phosphate starvation"/>
    <property type="evidence" value="ECO:0007669"/>
    <property type="project" value="TreeGrafter"/>
</dbReference>
<evidence type="ECO:0000256" key="8">
    <source>
        <dbReference type="ARBA" id="ARBA00022989"/>
    </source>
</evidence>
<evidence type="ECO:0000256" key="6">
    <source>
        <dbReference type="ARBA" id="ARBA00022692"/>
    </source>
</evidence>
<dbReference type="Proteomes" id="UP001198983">
    <property type="component" value="Chromosome"/>
</dbReference>
<dbReference type="InterPro" id="IPR036890">
    <property type="entry name" value="HATPase_C_sf"/>
</dbReference>
<dbReference type="PANTHER" id="PTHR45453:SF2">
    <property type="entry name" value="HISTIDINE KINASE"/>
    <property type="match status" value="1"/>
</dbReference>
<dbReference type="GO" id="GO:0004721">
    <property type="term" value="F:phosphoprotein phosphatase activity"/>
    <property type="evidence" value="ECO:0007669"/>
    <property type="project" value="TreeGrafter"/>
</dbReference>
<evidence type="ECO:0000259" key="12">
    <source>
        <dbReference type="PROSITE" id="PS50109"/>
    </source>
</evidence>
<dbReference type="Gene3D" id="3.30.565.10">
    <property type="entry name" value="Histidine kinase-like ATPase, C-terminal domain"/>
    <property type="match status" value="1"/>
</dbReference>
<evidence type="ECO:0000256" key="9">
    <source>
        <dbReference type="ARBA" id="ARBA00023012"/>
    </source>
</evidence>
<comment type="catalytic activity">
    <reaction evidence="1">
        <text>ATP + protein L-histidine = ADP + protein N-phospho-L-histidine.</text>
        <dbReference type="EC" id="2.7.13.3"/>
    </reaction>
</comment>
<dbReference type="InterPro" id="IPR050351">
    <property type="entry name" value="BphY/WalK/GraS-like"/>
</dbReference>
<reference evidence="13 14" key="1">
    <citation type="journal article" date="2023" name="Int. J. Syst. Evol. Microbiol.">
        <title>Terrisporobacter hibernicus sp. nov., isolated from bovine faeces in Northern Ireland.</title>
        <authorList>
            <person name="Mitchell M."/>
            <person name="Nguyen S.V."/>
            <person name="Connor M."/>
            <person name="Fairley D.J."/>
            <person name="Donoghue O."/>
            <person name="Marshall H."/>
            <person name="Koolman L."/>
            <person name="McMullan G."/>
            <person name="Schaffer K.E."/>
            <person name="McGrath J.W."/>
            <person name="Fanning S."/>
        </authorList>
    </citation>
    <scope>NUCLEOTIDE SEQUENCE [LARGE SCALE GENOMIC DNA]</scope>
    <source>
        <strain evidence="13 14">MCA3</strain>
    </source>
</reference>
<dbReference type="GO" id="GO:0005886">
    <property type="term" value="C:plasma membrane"/>
    <property type="evidence" value="ECO:0007669"/>
    <property type="project" value="UniProtKB-SubCell"/>
</dbReference>